<sequence>MFKTVGLLFLSSVLSLESDLNVNDFLRTDLMPTYFMVEHGGNSSLVSDTAGSVNGSIDAALSTLDYHRKMMNEYRCRNFLAEQILEEMGKPVLQSRLGMAYNAEGTSLVRRSQDPRANGLFDVGSANYQDWLAKVAALNDVYRHYNAATGSAVPVAAAPVNSSVQLQTRDGYEFYEGGDVTSYAEPEHPAHDVSKYSKIGAAAMSTRCRLPPPPLHHPPAHVHEEHVHVEKDNHGLGLSELFEISLTGIAFLSFGMFVLQVLMCITTHPQETQVMQMVDNSGDTVNVDEVFRFKRDAERSRMSTVNTLARYALIALKPRVLCLGNKRARDIQDGNKYWLPIWHAGVAWTHGKTLGALRAAALGLGGADCDNLYPPAHCI</sequence>
<accession>A0ACC0JJF1</accession>
<dbReference type="Proteomes" id="UP001064048">
    <property type="component" value="Chromosome 4"/>
</dbReference>
<dbReference type="EMBL" id="CM046104">
    <property type="protein sequence ID" value="KAI8424248.1"/>
    <property type="molecule type" value="Genomic_DNA"/>
</dbReference>
<evidence type="ECO:0000313" key="2">
    <source>
        <dbReference type="Proteomes" id="UP001064048"/>
    </source>
</evidence>
<evidence type="ECO:0000313" key="1">
    <source>
        <dbReference type="EMBL" id="KAI8424248.1"/>
    </source>
</evidence>
<proteinExistence type="predicted"/>
<gene>
    <name evidence="1" type="ORF">MSG28_002819</name>
</gene>
<comment type="caution">
    <text evidence="1">The sequence shown here is derived from an EMBL/GenBank/DDBJ whole genome shotgun (WGS) entry which is preliminary data.</text>
</comment>
<name>A0ACC0JJF1_CHOFU</name>
<organism evidence="1 2">
    <name type="scientific">Choristoneura fumiferana</name>
    <name type="common">Spruce budworm moth</name>
    <name type="synonym">Archips fumiferana</name>
    <dbReference type="NCBI Taxonomy" id="7141"/>
    <lineage>
        <taxon>Eukaryota</taxon>
        <taxon>Metazoa</taxon>
        <taxon>Ecdysozoa</taxon>
        <taxon>Arthropoda</taxon>
        <taxon>Hexapoda</taxon>
        <taxon>Insecta</taxon>
        <taxon>Pterygota</taxon>
        <taxon>Neoptera</taxon>
        <taxon>Endopterygota</taxon>
        <taxon>Lepidoptera</taxon>
        <taxon>Glossata</taxon>
        <taxon>Ditrysia</taxon>
        <taxon>Tortricoidea</taxon>
        <taxon>Tortricidae</taxon>
        <taxon>Tortricinae</taxon>
        <taxon>Choristoneura</taxon>
    </lineage>
</organism>
<reference evidence="1 2" key="1">
    <citation type="journal article" date="2022" name="Genome Biol. Evol.">
        <title>The Spruce Budworm Genome: Reconstructing the Evolutionary History of Antifreeze Proteins.</title>
        <authorList>
            <person name="Beliveau C."/>
            <person name="Gagne P."/>
            <person name="Picq S."/>
            <person name="Vernygora O."/>
            <person name="Keeling C.I."/>
            <person name="Pinkney K."/>
            <person name="Doucet D."/>
            <person name="Wen F."/>
            <person name="Johnston J.S."/>
            <person name="Maaroufi H."/>
            <person name="Boyle B."/>
            <person name="Laroche J."/>
            <person name="Dewar K."/>
            <person name="Juretic N."/>
            <person name="Blackburn G."/>
            <person name="Nisole A."/>
            <person name="Brunet B."/>
            <person name="Brandao M."/>
            <person name="Lumley L."/>
            <person name="Duan J."/>
            <person name="Quan G."/>
            <person name="Lucarotti C.J."/>
            <person name="Roe A.D."/>
            <person name="Sperling F.A.H."/>
            <person name="Levesque R.C."/>
            <person name="Cusson M."/>
        </authorList>
    </citation>
    <scope>NUCLEOTIDE SEQUENCE [LARGE SCALE GENOMIC DNA]</scope>
    <source>
        <strain evidence="1">Glfc:IPQL:Cfum</strain>
    </source>
</reference>
<protein>
    <submittedName>
        <fullName evidence="1">Uncharacterized protein</fullName>
    </submittedName>
</protein>
<keyword evidence="2" id="KW-1185">Reference proteome</keyword>